<name>A0A5S3YM99_9GAMM</name>
<keyword evidence="1" id="KW-1133">Transmembrane helix</keyword>
<reference evidence="3" key="2">
    <citation type="submission" date="2019-06" db="EMBL/GenBank/DDBJ databases">
        <title>Co-occurence of chitin degradation, pigmentation and bioactivity in marine Pseudoalteromonas.</title>
        <authorList>
            <person name="Sonnenschein E.C."/>
            <person name="Bech P.K."/>
        </authorList>
    </citation>
    <scope>NUCLEOTIDE SEQUENCE [LARGE SCALE GENOMIC DNA]</scope>
    <source>
        <strain evidence="3">S1189</strain>
    </source>
</reference>
<accession>A0A5S3YM99</accession>
<proteinExistence type="predicted"/>
<reference evidence="2 3" key="1">
    <citation type="submission" date="2017-12" db="EMBL/GenBank/DDBJ databases">
        <authorList>
            <person name="Paulsen S."/>
            <person name="Gram L.K."/>
        </authorList>
    </citation>
    <scope>NUCLEOTIDE SEQUENCE [LARGE SCALE GENOMIC DNA]</scope>
    <source>
        <strain evidence="2 3">S1189</strain>
    </source>
</reference>
<feature type="transmembrane region" description="Helical" evidence="1">
    <location>
        <begin position="12"/>
        <end position="34"/>
    </location>
</feature>
<evidence type="ECO:0000256" key="1">
    <source>
        <dbReference type="SAM" id="Phobius"/>
    </source>
</evidence>
<keyword evidence="1" id="KW-0472">Membrane</keyword>
<dbReference type="AlphaFoldDB" id="A0A5S3YM99"/>
<keyword evidence="1" id="KW-0812">Transmembrane</keyword>
<evidence type="ECO:0000313" key="3">
    <source>
        <dbReference type="Proteomes" id="UP000307362"/>
    </source>
</evidence>
<gene>
    <name evidence="2" type="ORF">CWB73_20615</name>
</gene>
<dbReference type="Proteomes" id="UP000307362">
    <property type="component" value="Unassembled WGS sequence"/>
</dbReference>
<dbReference type="RefSeq" id="WP_138569283.1">
    <property type="nucleotide sequence ID" value="NZ_PNCM01000117.1"/>
</dbReference>
<feature type="transmembrane region" description="Helical" evidence="1">
    <location>
        <begin position="40"/>
        <end position="61"/>
    </location>
</feature>
<dbReference type="OrthoDB" id="8859181at2"/>
<comment type="caution">
    <text evidence="2">The sequence shown here is derived from an EMBL/GenBank/DDBJ whole genome shotgun (WGS) entry which is preliminary data.</text>
</comment>
<protein>
    <submittedName>
        <fullName evidence="2">Uncharacterized protein</fullName>
    </submittedName>
</protein>
<sequence length="75" mass="8075">MKTDKVRPLFRVLAVIASIPGWLTVLLSFAEFIGGGDSSLGTWLTIISSLAFSIWLIVIGVTGKAPLLLKSLFNL</sequence>
<organism evidence="2 3">
    <name type="scientific">Pseudoalteromonas phenolica</name>
    <dbReference type="NCBI Taxonomy" id="161398"/>
    <lineage>
        <taxon>Bacteria</taxon>
        <taxon>Pseudomonadati</taxon>
        <taxon>Pseudomonadota</taxon>
        <taxon>Gammaproteobacteria</taxon>
        <taxon>Alteromonadales</taxon>
        <taxon>Pseudoalteromonadaceae</taxon>
        <taxon>Pseudoalteromonas</taxon>
    </lineage>
</organism>
<dbReference type="EMBL" id="PNCM01000117">
    <property type="protein sequence ID" value="TMP77181.1"/>
    <property type="molecule type" value="Genomic_DNA"/>
</dbReference>
<evidence type="ECO:0000313" key="2">
    <source>
        <dbReference type="EMBL" id="TMP77181.1"/>
    </source>
</evidence>